<keyword evidence="3" id="KW-0732">Signal</keyword>
<organism evidence="7">
    <name type="scientific">Caenorhabditis remanei</name>
    <name type="common">Caenorhabditis vulgaris</name>
    <dbReference type="NCBI Taxonomy" id="31234"/>
    <lineage>
        <taxon>Eukaryota</taxon>
        <taxon>Metazoa</taxon>
        <taxon>Ecdysozoa</taxon>
        <taxon>Nematoda</taxon>
        <taxon>Chromadorea</taxon>
        <taxon>Rhabditida</taxon>
        <taxon>Rhabditina</taxon>
        <taxon>Rhabditomorpha</taxon>
        <taxon>Rhabditoidea</taxon>
        <taxon>Rhabditidae</taxon>
        <taxon>Peloderinae</taxon>
        <taxon>Caenorhabditis</taxon>
    </lineage>
</organism>
<dbReference type="FunFam" id="2.60.120.290:FF:000005">
    <property type="entry name" value="Procollagen C-endopeptidase enhancer 1"/>
    <property type="match status" value="1"/>
</dbReference>
<evidence type="ECO:0000256" key="1">
    <source>
        <dbReference type="ARBA" id="ARBA00023157"/>
    </source>
</evidence>
<evidence type="ECO:0000256" key="2">
    <source>
        <dbReference type="PROSITE-ProRule" id="PRU00059"/>
    </source>
</evidence>
<feature type="domain" description="C-type lectin" evidence="5">
    <location>
        <begin position="30"/>
        <end position="143"/>
    </location>
</feature>
<keyword evidence="7" id="KW-1185">Reference proteome</keyword>
<dbReference type="eggNOG" id="KOG4297">
    <property type="taxonomic scope" value="Eukaryota"/>
</dbReference>
<dbReference type="SMART" id="SM00042">
    <property type="entry name" value="CUB"/>
    <property type="match status" value="1"/>
</dbReference>
<dbReference type="SUPFAM" id="SSF49854">
    <property type="entry name" value="Spermadhesin, CUB domain"/>
    <property type="match status" value="1"/>
</dbReference>
<gene>
    <name evidence="6" type="ORF">CRE_24637</name>
</gene>
<feature type="signal peptide" evidence="3">
    <location>
        <begin position="1"/>
        <end position="18"/>
    </location>
</feature>
<dbReference type="PROSITE" id="PS50041">
    <property type="entry name" value="C_TYPE_LECTIN_2"/>
    <property type="match status" value="2"/>
</dbReference>
<dbReference type="InterPro" id="IPR050976">
    <property type="entry name" value="Snaclec"/>
</dbReference>
<dbReference type="SUPFAM" id="SSF56436">
    <property type="entry name" value="C-type lectin-like"/>
    <property type="match status" value="2"/>
</dbReference>
<dbReference type="SMART" id="SM00034">
    <property type="entry name" value="CLECT"/>
    <property type="match status" value="2"/>
</dbReference>
<dbReference type="InterPro" id="IPR035914">
    <property type="entry name" value="Sperma_CUB_dom_sf"/>
</dbReference>
<dbReference type="OrthoDB" id="431034at2759"/>
<proteinExistence type="predicted"/>
<dbReference type="CDD" id="cd00041">
    <property type="entry name" value="CUB"/>
    <property type="match status" value="1"/>
</dbReference>
<dbReference type="FunCoup" id="E3MV85">
    <property type="interactions" value="2"/>
</dbReference>
<dbReference type="OMA" id="IGGMWPS"/>
<dbReference type="AlphaFoldDB" id="E3MV85"/>
<dbReference type="PANTHER" id="PTHR22991">
    <property type="entry name" value="PROTEIN CBG13490"/>
    <property type="match status" value="1"/>
</dbReference>
<dbReference type="InterPro" id="IPR016186">
    <property type="entry name" value="C-type_lectin-like/link_sf"/>
</dbReference>
<dbReference type="Pfam" id="PF00059">
    <property type="entry name" value="Lectin_C"/>
    <property type="match status" value="2"/>
</dbReference>
<evidence type="ECO:0008006" key="8">
    <source>
        <dbReference type="Google" id="ProtNLM"/>
    </source>
</evidence>
<evidence type="ECO:0000313" key="6">
    <source>
        <dbReference type="EMBL" id="EFP10168.1"/>
    </source>
</evidence>
<evidence type="ECO:0000259" key="5">
    <source>
        <dbReference type="PROSITE" id="PS50041"/>
    </source>
</evidence>
<dbReference type="InterPro" id="IPR016187">
    <property type="entry name" value="CTDL_fold"/>
</dbReference>
<sequence>MQLFIVAIFSFCIAFVSCSTPVCMHGFTLANNKCLKLYTNETTYKLAEQSCKTFGATLVTPKNLNDNRAITTFLGSSASLVWMGLYCFDSNPSKCLWDDASGSADSYNSFASGFPLVDIGKCVYFSAQGALAGKWLSGDCEKETRAYVCELPHTYADSCQFNYNGHCYTIHDSTTFVQAQSICEQECGNLASITSANENRYLQTLTNKLVMDSNLIGGMWPSLNVFNWIDGSPTSYNNIDRSATYNANCMAVSNSASLSVPPGYWYSVSCNSPRNFICKRPAGVKCSGTPPPVTMTPVPSNPSLCNSTLLLAPGVITSPNYPQNYANNQSCSYQLATLGSYQILLKFDGFITEATYDVVNVYDGDFTNKPLLGSYSGNLGSFHVDSTGNAMYVTFKSDRSNVAQGFSARFLSYSSP</sequence>
<keyword evidence="1" id="KW-1015">Disulfide bond</keyword>
<name>E3MV85_CAERE</name>
<evidence type="ECO:0000313" key="7">
    <source>
        <dbReference type="Proteomes" id="UP000008281"/>
    </source>
</evidence>
<accession>E3MV85</accession>
<dbReference type="Pfam" id="PF00431">
    <property type="entry name" value="CUB"/>
    <property type="match status" value="1"/>
</dbReference>
<dbReference type="EMBL" id="DS268482">
    <property type="protein sequence ID" value="EFP10168.1"/>
    <property type="molecule type" value="Genomic_DNA"/>
</dbReference>
<dbReference type="PROSITE" id="PS01180">
    <property type="entry name" value="CUB"/>
    <property type="match status" value="1"/>
</dbReference>
<dbReference type="Proteomes" id="UP000008281">
    <property type="component" value="Unassembled WGS sequence"/>
</dbReference>
<feature type="domain" description="CUB" evidence="4">
    <location>
        <begin position="305"/>
        <end position="413"/>
    </location>
</feature>
<dbReference type="HOGENOM" id="CLU_037161_0_0_1"/>
<reference evidence="6" key="1">
    <citation type="submission" date="2007-07" db="EMBL/GenBank/DDBJ databases">
        <title>PCAP assembly of the Caenorhabditis remanei genome.</title>
        <authorList>
            <consortium name="The Caenorhabditis remanei Sequencing Consortium"/>
            <person name="Wilson R.K."/>
        </authorList>
    </citation>
    <scope>NUCLEOTIDE SEQUENCE [LARGE SCALE GENOMIC DNA]</scope>
    <source>
        <strain evidence="6">PB4641</strain>
    </source>
</reference>
<evidence type="ECO:0000256" key="3">
    <source>
        <dbReference type="SAM" id="SignalP"/>
    </source>
</evidence>
<dbReference type="InParanoid" id="E3MV85"/>
<dbReference type="PANTHER" id="PTHR22991:SF44">
    <property type="entry name" value="C-TYPE LECTIN-RELATED"/>
    <property type="match status" value="1"/>
</dbReference>
<dbReference type="STRING" id="31234.E3MV85"/>
<dbReference type="InterPro" id="IPR001304">
    <property type="entry name" value="C-type_lectin-like"/>
</dbReference>
<evidence type="ECO:0000259" key="4">
    <source>
        <dbReference type="PROSITE" id="PS01180"/>
    </source>
</evidence>
<protein>
    <recommendedName>
        <fullName evidence="8">C-type LECtin</fullName>
    </recommendedName>
</protein>
<dbReference type="Gene3D" id="3.10.100.10">
    <property type="entry name" value="Mannose-Binding Protein A, subunit A"/>
    <property type="match status" value="2"/>
</dbReference>
<feature type="domain" description="C-type lectin" evidence="5">
    <location>
        <begin position="163"/>
        <end position="279"/>
    </location>
</feature>
<dbReference type="Gene3D" id="2.60.120.290">
    <property type="entry name" value="Spermadhesin, CUB domain"/>
    <property type="match status" value="1"/>
</dbReference>
<feature type="chain" id="PRO_5003175598" description="C-type LECtin" evidence="3">
    <location>
        <begin position="19"/>
        <end position="416"/>
    </location>
</feature>
<dbReference type="InterPro" id="IPR000859">
    <property type="entry name" value="CUB_dom"/>
</dbReference>
<dbReference type="CDD" id="cd00037">
    <property type="entry name" value="CLECT"/>
    <property type="match status" value="2"/>
</dbReference>
<comment type="caution">
    <text evidence="2">Lacks conserved residue(s) required for the propagation of feature annotation.</text>
</comment>